<name>A0ABP1ALV4_9BRYO</name>
<sequence>MVIISLVFCHLFIVMGCHLSAAKVVLNSSDHDNEDDGSRMDFQAPDLNLGLESAADYSTLALIMNAANLSFYSLPLSLTFFAPDNDALQVPDSCGSSSSRLRLHTPSMDQRSMIHPESNLGDMKKAVPHFGVLLVSASLSIISFAAAELVIGGMS</sequence>
<feature type="transmembrane region" description="Helical" evidence="1">
    <location>
        <begin position="130"/>
        <end position="151"/>
    </location>
</feature>
<keyword evidence="2" id="KW-0732">Signal</keyword>
<evidence type="ECO:0000313" key="3">
    <source>
        <dbReference type="EMBL" id="CAK9863524.1"/>
    </source>
</evidence>
<keyword evidence="1" id="KW-0812">Transmembrane</keyword>
<organism evidence="3 4">
    <name type="scientific">Sphagnum jensenii</name>
    <dbReference type="NCBI Taxonomy" id="128206"/>
    <lineage>
        <taxon>Eukaryota</taxon>
        <taxon>Viridiplantae</taxon>
        <taxon>Streptophyta</taxon>
        <taxon>Embryophyta</taxon>
        <taxon>Bryophyta</taxon>
        <taxon>Sphagnophytina</taxon>
        <taxon>Sphagnopsida</taxon>
        <taxon>Sphagnales</taxon>
        <taxon>Sphagnaceae</taxon>
        <taxon>Sphagnum</taxon>
    </lineage>
</organism>
<feature type="signal peptide" evidence="2">
    <location>
        <begin position="1"/>
        <end position="22"/>
    </location>
</feature>
<proteinExistence type="predicted"/>
<protein>
    <submittedName>
        <fullName evidence="3">Uncharacterized protein</fullName>
    </submittedName>
</protein>
<keyword evidence="1" id="KW-1133">Transmembrane helix</keyword>
<evidence type="ECO:0000256" key="1">
    <source>
        <dbReference type="SAM" id="Phobius"/>
    </source>
</evidence>
<evidence type="ECO:0000313" key="4">
    <source>
        <dbReference type="Proteomes" id="UP001497522"/>
    </source>
</evidence>
<evidence type="ECO:0000256" key="2">
    <source>
        <dbReference type="SAM" id="SignalP"/>
    </source>
</evidence>
<reference evidence="3" key="1">
    <citation type="submission" date="2024-03" db="EMBL/GenBank/DDBJ databases">
        <authorList>
            <consortium name="ELIXIR-Norway"/>
            <consortium name="Elixir Norway"/>
        </authorList>
    </citation>
    <scope>NUCLEOTIDE SEQUENCE</scope>
</reference>
<keyword evidence="1" id="KW-0472">Membrane</keyword>
<dbReference type="Proteomes" id="UP001497522">
    <property type="component" value="Chromosome 13"/>
</dbReference>
<gene>
    <name evidence="3" type="ORF">CSSPJE1EN2_LOCUS6519</name>
</gene>
<keyword evidence="4" id="KW-1185">Reference proteome</keyword>
<accession>A0ABP1ALV4</accession>
<dbReference type="EMBL" id="OZ023714">
    <property type="protein sequence ID" value="CAK9863524.1"/>
    <property type="molecule type" value="Genomic_DNA"/>
</dbReference>
<feature type="chain" id="PRO_5046891582" evidence="2">
    <location>
        <begin position="23"/>
        <end position="155"/>
    </location>
</feature>